<reference evidence="1" key="1">
    <citation type="journal article" date="2015" name="Nature">
        <title>Complex archaea that bridge the gap between prokaryotes and eukaryotes.</title>
        <authorList>
            <person name="Spang A."/>
            <person name="Saw J.H."/>
            <person name="Jorgensen S.L."/>
            <person name="Zaremba-Niedzwiedzka K."/>
            <person name="Martijn J."/>
            <person name="Lind A.E."/>
            <person name="van Eijk R."/>
            <person name="Schleper C."/>
            <person name="Guy L."/>
            <person name="Ettema T.J."/>
        </authorList>
    </citation>
    <scope>NUCLEOTIDE SEQUENCE</scope>
</reference>
<comment type="caution">
    <text evidence="1">The sequence shown here is derived from an EMBL/GenBank/DDBJ whole genome shotgun (WGS) entry which is preliminary data.</text>
</comment>
<gene>
    <name evidence="1" type="ORF">LCGC14_2002830</name>
</gene>
<proteinExistence type="predicted"/>
<organism evidence="1">
    <name type="scientific">marine sediment metagenome</name>
    <dbReference type="NCBI Taxonomy" id="412755"/>
    <lineage>
        <taxon>unclassified sequences</taxon>
        <taxon>metagenomes</taxon>
        <taxon>ecological metagenomes</taxon>
    </lineage>
</organism>
<evidence type="ECO:0000313" key="1">
    <source>
        <dbReference type="EMBL" id="KKL80634.1"/>
    </source>
</evidence>
<dbReference type="EMBL" id="LAZR01022792">
    <property type="protein sequence ID" value="KKL80634.1"/>
    <property type="molecule type" value="Genomic_DNA"/>
</dbReference>
<dbReference type="AlphaFoldDB" id="A0A0F9F2N6"/>
<accession>A0A0F9F2N6</accession>
<name>A0A0F9F2N6_9ZZZZ</name>
<sequence>MSDPKSTLLNVVDGITTTKDDNVTAAAIIFQYSKGPETLKSLFDDYDVIVTFHDSTTRPTRHLQDVPTYYPANLPVHVITIDKFNAAGVRVCTGTKMQWKMKAAMRTIIADNAQVGAYTLRILDERANDQWTVGLQVFEQIYIVEHKEA</sequence>
<protein>
    <submittedName>
        <fullName evidence="1">Uncharacterized protein</fullName>
    </submittedName>
</protein>